<evidence type="ECO:0008006" key="4">
    <source>
        <dbReference type="Google" id="ProtNLM"/>
    </source>
</evidence>
<feature type="chain" id="PRO_5046562835" description="Type IV pilus assembly protein PilY1" evidence="1">
    <location>
        <begin position="29"/>
        <end position="523"/>
    </location>
</feature>
<feature type="signal peptide" evidence="1">
    <location>
        <begin position="1"/>
        <end position="28"/>
    </location>
</feature>
<dbReference type="Gene3D" id="3.40.50.410">
    <property type="entry name" value="von Willebrand factor, type A domain"/>
    <property type="match status" value="1"/>
</dbReference>
<accession>A0ABX7M4J9</accession>
<keyword evidence="3" id="KW-1185">Reference proteome</keyword>
<sequence length="523" mass="56720">MVPTMNFRRLACSALAGLMAITPFSSIAAPLNLAQQPLFVKSAQKPNLLVTLDDSGSMSWGYAPDGMSGDFVTSGTGYSKKRAFSAHYNPIYFDPSVTYAPPLKPPASGGTYAASYTSAPINGFDPTKGAVDLSGGYRATTEYNPSGTAQTRANHPNDLTALGATSVTANVGAYYYVHKSSCADTDTSDACYTLVKVNGLSSAEKQNFANWYSFYRTRNLMVASAATLAFADLDKGIRLGWQSLNKCSAFNDSCTGWSSTSYRNKIRRYETNKDDFYNWLSRLPANSGTPLRAALQRTGNYLRNGSGVDDPYAFDPQQTELPRYACRASYAVLMTDGRWNSNGGTEPTINACSGISGCSNNNVDGTGRTLPDGKVYVAAPPYSDTTTPSTLADLAFAFWAYDLRTDIDNLVPRRHTNPALIGPEADVLASWSAADYKDPHYDPANWQHLTTYTIGLGLTKMLAASSPPLVWGGIRTAEAIRVWLRVLRRGQPPAMIASITYLIFGMPQLIREGNFSLPIPRPM</sequence>
<evidence type="ECO:0000256" key="1">
    <source>
        <dbReference type="SAM" id="SignalP"/>
    </source>
</evidence>
<protein>
    <recommendedName>
        <fullName evidence="4">Type IV pilus assembly protein PilY1</fullName>
    </recommendedName>
</protein>
<dbReference type="EMBL" id="CP071060">
    <property type="protein sequence ID" value="QSI75634.1"/>
    <property type="molecule type" value="Genomic_DNA"/>
</dbReference>
<organism evidence="2 3">
    <name type="scientific">Niveibacterium microcysteis</name>
    <dbReference type="NCBI Taxonomy" id="2811415"/>
    <lineage>
        <taxon>Bacteria</taxon>
        <taxon>Pseudomonadati</taxon>
        <taxon>Pseudomonadota</taxon>
        <taxon>Betaproteobacteria</taxon>
        <taxon>Rhodocyclales</taxon>
        <taxon>Rhodocyclaceae</taxon>
        <taxon>Niveibacterium</taxon>
    </lineage>
</organism>
<name>A0ABX7M4J9_9RHOO</name>
<keyword evidence="1" id="KW-0732">Signal</keyword>
<dbReference type="InterPro" id="IPR036465">
    <property type="entry name" value="vWFA_dom_sf"/>
</dbReference>
<gene>
    <name evidence="2" type="ORF">JY500_14165</name>
</gene>
<evidence type="ECO:0000313" key="3">
    <source>
        <dbReference type="Proteomes" id="UP000663570"/>
    </source>
</evidence>
<dbReference type="RefSeq" id="WP_206253383.1">
    <property type="nucleotide sequence ID" value="NZ_CP071060.1"/>
</dbReference>
<evidence type="ECO:0000313" key="2">
    <source>
        <dbReference type="EMBL" id="QSI75634.1"/>
    </source>
</evidence>
<proteinExistence type="predicted"/>
<dbReference type="Proteomes" id="UP000663570">
    <property type="component" value="Chromosome"/>
</dbReference>
<reference evidence="2 3" key="1">
    <citation type="submission" date="2021-02" db="EMBL/GenBank/DDBJ databases">
        <title>Niveibacterium changnyeongensis HC41.</title>
        <authorList>
            <person name="Kang M."/>
        </authorList>
    </citation>
    <scope>NUCLEOTIDE SEQUENCE [LARGE SCALE GENOMIC DNA]</scope>
    <source>
        <strain evidence="2 3">HC41</strain>
    </source>
</reference>